<name>A0ACC2S690_9FUNG</name>
<organism evidence="1 2">
    <name type="scientific">Entomophthora muscae</name>
    <dbReference type="NCBI Taxonomy" id="34485"/>
    <lineage>
        <taxon>Eukaryota</taxon>
        <taxon>Fungi</taxon>
        <taxon>Fungi incertae sedis</taxon>
        <taxon>Zoopagomycota</taxon>
        <taxon>Entomophthoromycotina</taxon>
        <taxon>Entomophthoromycetes</taxon>
        <taxon>Entomophthorales</taxon>
        <taxon>Entomophthoraceae</taxon>
        <taxon>Entomophthora</taxon>
    </lineage>
</organism>
<gene>
    <name evidence="1" type="ORF">DSO57_1018076</name>
</gene>
<evidence type="ECO:0000313" key="2">
    <source>
        <dbReference type="Proteomes" id="UP001165960"/>
    </source>
</evidence>
<accession>A0ACC2S690</accession>
<protein>
    <submittedName>
        <fullName evidence="1">Uncharacterized protein</fullName>
    </submittedName>
</protein>
<proteinExistence type="predicted"/>
<dbReference type="Proteomes" id="UP001165960">
    <property type="component" value="Unassembled WGS sequence"/>
</dbReference>
<comment type="caution">
    <text evidence="1">The sequence shown here is derived from an EMBL/GenBank/DDBJ whole genome shotgun (WGS) entry which is preliminary data.</text>
</comment>
<reference evidence="1" key="1">
    <citation type="submission" date="2022-04" db="EMBL/GenBank/DDBJ databases">
        <title>Genome of the entomopathogenic fungus Entomophthora muscae.</title>
        <authorList>
            <person name="Elya C."/>
            <person name="Lovett B.R."/>
            <person name="Lee E."/>
            <person name="Macias A.M."/>
            <person name="Hajek A.E."/>
            <person name="De Bivort B.L."/>
            <person name="Kasson M.T."/>
            <person name="De Fine Licht H.H."/>
            <person name="Stajich J.E."/>
        </authorList>
    </citation>
    <scope>NUCLEOTIDE SEQUENCE</scope>
    <source>
        <strain evidence="1">Berkeley</strain>
    </source>
</reference>
<sequence>MSNTSNYSSISNKTDAHQMVVQMSEEDCCHFCGLSKEAKVALLHGLCQAETSSVWSGLESLIYSCSLNEGDHTKEDSEEIPVEGETEELQPAEREKHISEEQQGATCTRPQPLVINLPSGAFSLQTQTGFQLEQ</sequence>
<keyword evidence="2" id="KW-1185">Reference proteome</keyword>
<evidence type="ECO:0000313" key="1">
    <source>
        <dbReference type="EMBL" id="KAJ9057901.1"/>
    </source>
</evidence>
<dbReference type="EMBL" id="QTSX02005757">
    <property type="protein sequence ID" value="KAJ9057901.1"/>
    <property type="molecule type" value="Genomic_DNA"/>
</dbReference>